<accession>A0A2A4B4M8</accession>
<dbReference type="Proteomes" id="UP000218366">
    <property type="component" value="Unassembled WGS sequence"/>
</dbReference>
<organism evidence="1 2">
    <name type="scientific">Sphingomonas spermidinifaciens</name>
    <dbReference type="NCBI Taxonomy" id="1141889"/>
    <lineage>
        <taxon>Bacteria</taxon>
        <taxon>Pseudomonadati</taxon>
        <taxon>Pseudomonadota</taxon>
        <taxon>Alphaproteobacteria</taxon>
        <taxon>Sphingomonadales</taxon>
        <taxon>Sphingomonadaceae</taxon>
        <taxon>Sphingomonas</taxon>
    </lineage>
</organism>
<dbReference type="OrthoDB" id="9803810at2"/>
<comment type="caution">
    <text evidence="1">The sequence shown here is derived from an EMBL/GenBank/DDBJ whole genome shotgun (WGS) entry which is preliminary data.</text>
</comment>
<name>A0A2A4B4M8_9SPHN</name>
<sequence length="71" mass="7962">MPDLKLPKLPDRTPVRLTISITPDLQAALNDYAKVYAETYGREEPVTELIPAMLASFVESDRAFSRSRAKP</sequence>
<dbReference type="AlphaFoldDB" id="A0A2A4B4M8"/>
<dbReference type="Pfam" id="PF10038">
    <property type="entry name" value="DUF2274"/>
    <property type="match status" value="1"/>
</dbReference>
<evidence type="ECO:0000313" key="1">
    <source>
        <dbReference type="EMBL" id="PCD03391.1"/>
    </source>
</evidence>
<gene>
    <name evidence="1" type="ORF">COC42_03070</name>
</gene>
<proteinExistence type="predicted"/>
<protein>
    <submittedName>
        <fullName evidence="1">Transposase</fullName>
    </submittedName>
</protein>
<dbReference type="InterPro" id="IPR018733">
    <property type="entry name" value="DUF2274"/>
</dbReference>
<keyword evidence="2" id="KW-1185">Reference proteome</keyword>
<dbReference type="EMBL" id="NWMW01000001">
    <property type="protein sequence ID" value="PCD03391.1"/>
    <property type="molecule type" value="Genomic_DNA"/>
</dbReference>
<evidence type="ECO:0000313" key="2">
    <source>
        <dbReference type="Proteomes" id="UP000218366"/>
    </source>
</evidence>
<dbReference type="RefSeq" id="WP_096341791.1">
    <property type="nucleotide sequence ID" value="NZ_NWMW01000001.1"/>
</dbReference>
<reference evidence="1 2" key="1">
    <citation type="submission" date="2017-09" db="EMBL/GenBank/DDBJ databases">
        <title>Sphingomonas spermidinifaciens 9NM-10, whole genome shotgun sequence.</title>
        <authorList>
            <person name="Feng G."/>
            <person name="Zhu H."/>
        </authorList>
    </citation>
    <scope>NUCLEOTIDE SEQUENCE [LARGE SCALE GENOMIC DNA]</scope>
    <source>
        <strain evidence="1 2">9NM-10</strain>
    </source>
</reference>